<protein>
    <submittedName>
        <fullName evidence="5">Uncharacterized protein</fullName>
    </submittedName>
</protein>
<dbReference type="InterPro" id="IPR037293">
    <property type="entry name" value="Gal_Oxidase_central_sf"/>
</dbReference>
<dbReference type="PANTHER" id="PTHR32208">
    <property type="entry name" value="SECRETED PROTEIN-RELATED"/>
    <property type="match status" value="1"/>
</dbReference>
<dbReference type="InterPro" id="IPR009880">
    <property type="entry name" value="Glyoxal_oxidase_N"/>
</dbReference>
<evidence type="ECO:0000256" key="1">
    <source>
        <dbReference type="ARBA" id="ARBA00022729"/>
    </source>
</evidence>
<dbReference type="PANTHER" id="PTHR32208:SF62">
    <property type="entry name" value="OXIDASE, PUTATIVE, EXPRESSED-RELATED"/>
    <property type="match status" value="1"/>
</dbReference>
<feature type="chain" id="PRO_5041439298" evidence="2">
    <location>
        <begin position="25"/>
        <end position="545"/>
    </location>
</feature>
<accession>A0AA35V5L1</accession>
<dbReference type="AlphaFoldDB" id="A0AA35V5L1"/>
<name>A0AA35V5L1_LACSI</name>
<organism evidence="5 6">
    <name type="scientific">Lactuca saligna</name>
    <name type="common">Willowleaf lettuce</name>
    <dbReference type="NCBI Taxonomy" id="75948"/>
    <lineage>
        <taxon>Eukaryota</taxon>
        <taxon>Viridiplantae</taxon>
        <taxon>Streptophyta</taxon>
        <taxon>Embryophyta</taxon>
        <taxon>Tracheophyta</taxon>
        <taxon>Spermatophyta</taxon>
        <taxon>Magnoliopsida</taxon>
        <taxon>eudicotyledons</taxon>
        <taxon>Gunneridae</taxon>
        <taxon>Pentapetalae</taxon>
        <taxon>asterids</taxon>
        <taxon>campanulids</taxon>
        <taxon>Asterales</taxon>
        <taxon>Asteraceae</taxon>
        <taxon>Cichorioideae</taxon>
        <taxon>Cichorieae</taxon>
        <taxon>Lactucinae</taxon>
        <taxon>Lactuca</taxon>
    </lineage>
</organism>
<keyword evidence="6" id="KW-1185">Reference proteome</keyword>
<dbReference type="SUPFAM" id="SSF81296">
    <property type="entry name" value="E set domains"/>
    <property type="match status" value="1"/>
</dbReference>
<feature type="domain" description="Glyoxal oxidase N-terminal" evidence="3">
    <location>
        <begin position="41"/>
        <end position="429"/>
    </location>
</feature>
<evidence type="ECO:0000313" key="5">
    <source>
        <dbReference type="EMBL" id="CAI9262359.1"/>
    </source>
</evidence>
<dbReference type="InterPro" id="IPR011043">
    <property type="entry name" value="Gal_Oxase/kelch_b-propeller"/>
</dbReference>
<dbReference type="InterPro" id="IPR014756">
    <property type="entry name" value="Ig_E-set"/>
</dbReference>
<dbReference type="EMBL" id="OX465086">
    <property type="protein sequence ID" value="CAI9262359.1"/>
    <property type="molecule type" value="Genomic_DNA"/>
</dbReference>
<dbReference type="Pfam" id="PF09118">
    <property type="entry name" value="GO-like_E_set"/>
    <property type="match status" value="1"/>
</dbReference>
<feature type="domain" description="Galactose oxidase-like Early set" evidence="4">
    <location>
        <begin position="438"/>
        <end position="543"/>
    </location>
</feature>
<evidence type="ECO:0000259" key="4">
    <source>
        <dbReference type="Pfam" id="PF09118"/>
    </source>
</evidence>
<evidence type="ECO:0000313" key="6">
    <source>
        <dbReference type="Proteomes" id="UP001177003"/>
    </source>
</evidence>
<proteinExistence type="predicted"/>
<dbReference type="Pfam" id="PF07250">
    <property type="entry name" value="Glyoxal_oxid_N"/>
    <property type="match status" value="1"/>
</dbReference>
<gene>
    <name evidence="5" type="ORF">LSALG_LOCUS3099</name>
</gene>
<dbReference type="InterPro" id="IPR013783">
    <property type="entry name" value="Ig-like_fold"/>
</dbReference>
<dbReference type="Proteomes" id="UP001177003">
    <property type="component" value="Chromosome 0"/>
</dbReference>
<reference evidence="5" key="1">
    <citation type="submission" date="2023-04" db="EMBL/GenBank/DDBJ databases">
        <authorList>
            <person name="Vijverberg K."/>
            <person name="Xiong W."/>
            <person name="Schranz E."/>
        </authorList>
    </citation>
    <scope>NUCLEOTIDE SEQUENCE</scope>
</reference>
<evidence type="ECO:0000256" key="2">
    <source>
        <dbReference type="SAM" id="SignalP"/>
    </source>
</evidence>
<feature type="signal peptide" evidence="2">
    <location>
        <begin position="1"/>
        <end position="24"/>
    </location>
</feature>
<dbReference type="CDD" id="cd02851">
    <property type="entry name" value="E_set_GO_C"/>
    <property type="match status" value="1"/>
</dbReference>
<dbReference type="Gene3D" id="2.60.40.10">
    <property type="entry name" value="Immunoglobulins"/>
    <property type="match status" value="1"/>
</dbReference>
<dbReference type="SUPFAM" id="SSF50965">
    <property type="entry name" value="Galactose oxidase, central domain"/>
    <property type="match status" value="1"/>
</dbReference>
<sequence>MASASCIILSSCFLASLLYPTATALGGSWSLLKQSIGISGMHMQQLPTDRVIIFDRTDVGATKISLPDGKCRDDKNDQTLKKDCTAHSIEYNVASNSVRPLMILTDTWCSSGALMPDGSLMQSGGFNDGDHVVRVFKGLCNKCDWVEMPFGLIQRRWYATNHILPDGRMIVIGGRGQFNYEFFPKTAMTRKTYDLPFLLQTRDAKVENNLYPFVFLNPDGHLFVFANKGAILLDYSRNQVLKKYPEIPGGDPRNYPSSGSAVLLPLRLVNGKVDSVEILVCGGAPKGAFVNAKKGIFNEALDTCGRIKISDPDPKWSMEKMPMGRVMGDMLLLPNRNVLIINGGSKGTAGWGYGRNPVLNPVIYRHDNPINSRFEVQNPSTIPRMYHSTAILLRDTRILVCGSNPQKFYTFRNVFFPTELSLEAFSPWYLNPNLHGTRPKIISPATQTRIRYNKRIIIRFIVENKVDPSSTLVTMVAPSFNTHSFSMNQRLMVLDGGNTVNAVGKSTYEVNAVAPPSGNIAPAGFYMLFVVHQDVPSDGIWVSMQ</sequence>
<evidence type="ECO:0000259" key="3">
    <source>
        <dbReference type="Pfam" id="PF07250"/>
    </source>
</evidence>
<keyword evidence="1 2" id="KW-0732">Signal</keyword>
<dbReference type="InterPro" id="IPR015202">
    <property type="entry name" value="GO-like_E_set"/>
</dbReference>
<dbReference type="Gene3D" id="2.130.10.80">
    <property type="entry name" value="Galactose oxidase/kelch, beta-propeller"/>
    <property type="match status" value="1"/>
</dbReference>